<keyword evidence="1" id="KW-0808">Transferase</keyword>
<accession>A0A388JRI2</accession>
<dbReference type="SUPFAM" id="SSF56672">
    <property type="entry name" value="DNA/RNA polymerases"/>
    <property type="match status" value="1"/>
</dbReference>
<dbReference type="Proteomes" id="UP000265515">
    <property type="component" value="Unassembled WGS sequence"/>
</dbReference>
<keyword evidence="3" id="KW-0540">Nuclease</keyword>
<dbReference type="Gramene" id="GBG60387">
    <property type="protein sequence ID" value="GBG60387"/>
    <property type="gene ID" value="CBR_g4345"/>
</dbReference>
<keyword evidence="2" id="KW-0548">Nucleotidyltransferase</keyword>
<feature type="compositionally biased region" description="Basic and acidic residues" evidence="7">
    <location>
        <begin position="480"/>
        <end position="490"/>
    </location>
</feature>
<evidence type="ECO:0000256" key="7">
    <source>
        <dbReference type="SAM" id="MobiDB-lite"/>
    </source>
</evidence>
<feature type="domain" description="Reverse transcriptase RNase H-like" evidence="8">
    <location>
        <begin position="71"/>
        <end position="171"/>
    </location>
</feature>
<keyword evidence="4" id="KW-0255">Endonuclease</keyword>
<keyword evidence="10" id="KW-1185">Reference proteome</keyword>
<evidence type="ECO:0000256" key="5">
    <source>
        <dbReference type="ARBA" id="ARBA00022801"/>
    </source>
</evidence>
<evidence type="ECO:0000256" key="2">
    <source>
        <dbReference type="ARBA" id="ARBA00022695"/>
    </source>
</evidence>
<protein>
    <recommendedName>
        <fullName evidence="8">Reverse transcriptase RNase H-like domain-containing protein</fullName>
    </recommendedName>
</protein>
<dbReference type="GO" id="GO:0003964">
    <property type="term" value="F:RNA-directed DNA polymerase activity"/>
    <property type="evidence" value="ECO:0007669"/>
    <property type="project" value="UniProtKB-KW"/>
</dbReference>
<dbReference type="CDD" id="cd09274">
    <property type="entry name" value="RNase_HI_RT_Ty3"/>
    <property type="match status" value="1"/>
</dbReference>
<sequence>MEVRAFLGVVGFWRIFIKNFAKIVEPIRAMIREEGTMDWTEEREGVVQRLKDILTSETVALSSPCFNDEVGRPFILEMDGGPLAVGGVLIQRDEGGKDRPIRFENRTLNSAERRYSQFTKEVLAILHCLKTFQAYLFGRRFILRIDPTNVAGALKNYRPIDPTVGRWVGFIWQFDYKIERIAGIRNKADGLSRVCITSEGMEDAEPIDAFLEYEGGTLAVDNEMMSEGCTSGELLIQTLQKGAPAIVAELREGPVTTRGRREEKDSWGAIVGPKEELIAMAVEEGREAVMSLVESWERKELQWVVNQMQERKDGGKEGEEFFYVQSYEGLFREIGLLLVGNKQPTEVSIQAREEVESEGEKERANVEEGGNTEMGDKARVSYEEGAIRGERRETWQGESEGGQGMRDEREEDEEKRESPLEGRSGHGSCEGYGTGTEIPFTYDPKNLAGGYSPIQTEDEGDDEEDVREVIEISSGDERDEISRPREEGRPPMHQPGDGAFRWEDKFGPTPSHWFQQWTNVIKHEWIIKTRKLARAGVEATPLDFFNEAELHKIVRMKREIETYGLGVRKPVEERSGQGTRRDEAQGSNRN</sequence>
<feature type="compositionally biased region" description="Basic and acidic residues" evidence="7">
    <location>
        <begin position="374"/>
        <end position="395"/>
    </location>
</feature>
<dbReference type="OrthoDB" id="422540at2759"/>
<feature type="compositionally biased region" description="Basic and acidic residues" evidence="7">
    <location>
        <begin position="569"/>
        <end position="584"/>
    </location>
</feature>
<keyword evidence="6" id="KW-0695">RNA-directed DNA polymerase</keyword>
<feature type="compositionally biased region" description="Acidic residues" evidence="7">
    <location>
        <begin position="456"/>
        <end position="466"/>
    </location>
</feature>
<evidence type="ECO:0000256" key="3">
    <source>
        <dbReference type="ARBA" id="ARBA00022722"/>
    </source>
</evidence>
<dbReference type="AlphaFoldDB" id="A0A388JRI2"/>
<proteinExistence type="predicted"/>
<dbReference type="InterPro" id="IPR043502">
    <property type="entry name" value="DNA/RNA_pol_sf"/>
</dbReference>
<name>A0A388JRI2_CHABU</name>
<evidence type="ECO:0000256" key="6">
    <source>
        <dbReference type="ARBA" id="ARBA00022918"/>
    </source>
</evidence>
<dbReference type="InterPro" id="IPR043128">
    <property type="entry name" value="Rev_trsase/Diguanyl_cyclase"/>
</dbReference>
<dbReference type="GO" id="GO:0004519">
    <property type="term" value="F:endonuclease activity"/>
    <property type="evidence" value="ECO:0007669"/>
    <property type="project" value="UniProtKB-KW"/>
</dbReference>
<evidence type="ECO:0000313" key="9">
    <source>
        <dbReference type="EMBL" id="GBG60387.1"/>
    </source>
</evidence>
<dbReference type="GO" id="GO:0016787">
    <property type="term" value="F:hydrolase activity"/>
    <property type="evidence" value="ECO:0007669"/>
    <property type="project" value="UniProtKB-KW"/>
</dbReference>
<evidence type="ECO:0000256" key="4">
    <source>
        <dbReference type="ARBA" id="ARBA00022759"/>
    </source>
</evidence>
<dbReference type="Gene3D" id="3.30.70.270">
    <property type="match status" value="1"/>
</dbReference>
<dbReference type="InterPro" id="IPR050951">
    <property type="entry name" value="Retrovirus_Pol_polyprotein"/>
</dbReference>
<evidence type="ECO:0000256" key="1">
    <source>
        <dbReference type="ARBA" id="ARBA00022679"/>
    </source>
</evidence>
<dbReference type="Pfam" id="PF17917">
    <property type="entry name" value="RT_RNaseH"/>
    <property type="match status" value="1"/>
</dbReference>
<dbReference type="PANTHER" id="PTHR37984">
    <property type="entry name" value="PROTEIN CBG26694"/>
    <property type="match status" value="1"/>
</dbReference>
<feature type="compositionally biased region" description="Basic and acidic residues" evidence="7">
    <location>
        <begin position="415"/>
        <end position="424"/>
    </location>
</feature>
<feature type="region of interest" description="Disordered" evidence="7">
    <location>
        <begin position="567"/>
        <end position="590"/>
    </location>
</feature>
<comment type="caution">
    <text evidence="9">The sequence shown here is derived from an EMBL/GenBank/DDBJ whole genome shotgun (WGS) entry which is preliminary data.</text>
</comment>
<dbReference type="PANTHER" id="PTHR37984:SF5">
    <property type="entry name" value="PROTEIN NYNRIN-LIKE"/>
    <property type="match status" value="1"/>
</dbReference>
<keyword evidence="5" id="KW-0378">Hydrolase</keyword>
<dbReference type="InterPro" id="IPR041373">
    <property type="entry name" value="RT_RNaseH"/>
</dbReference>
<evidence type="ECO:0000259" key="8">
    <source>
        <dbReference type="Pfam" id="PF17917"/>
    </source>
</evidence>
<reference evidence="9 10" key="1">
    <citation type="journal article" date="2018" name="Cell">
        <title>The Chara Genome: Secondary Complexity and Implications for Plant Terrestrialization.</title>
        <authorList>
            <person name="Nishiyama T."/>
            <person name="Sakayama H."/>
            <person name="Vries J.D."/>
            <person name="Buschmann H."/>
            <person name="Saint-Marcoux D."/>
            <person name="Ullrich K.K."/>
            <person name="Haas F.B."/>
            <person name="Vanderstraeten L."/>
            <person name="Becker D."/>
            <person name="Lang D."/>
            <person name="Vosolsobe S."/>
            <person name="Rombauts S."/>
            <person name="Wilhelmsson P.K.I."/>
            <person name="Janitza P."/>
            <person name="Kern R."/>
            <person name="Heyl A."/>
            <person name="Rumpler F."/>
            <person name="Villalobos L.I.A.C."/>
            <person name="Clay J.M."/>
            <person name="Skokan R."/>
            <person name="Toyoda A."/>
            <person name="Suzuki Y."/>
            <person name="Kagoshima H."/>
            <person name="Schijlen E."/>
            <person name="Tajeshwar N."/>
            <person name="Catarino B."/>
            <person name="Hetherington A.J."/>
            <person name="Saltykova A."/>
            <person name="Bonnot C."/>
            <person name="Breuninger H."/>
            <person name="Symeonidi A."/>
            <person name="Radhakrishnan G.V."/>
            <person name="Van Nieuwerburgh F."/>
            <person name="Deforce D."/>
            <person name="Chang C."/>
            <person name="Karol K.G."/>
            <person name="Hedrich R."/>
            <person name="Ulvskov P."/>
            <person name="Glockner G."/>
            <person name="Delwiche C.F."/>
            <person name="Petrasek J."/>
            <person name="Van de Peer Y."/>
            <person name="Friml J."/>
            <person name="Beilby M."/>
            <person name="Dolan L."/>
            <person name="Kohara Y."/>
            <person name="Sugano S."/>
            <person name="Fujiyama A."/>
            <person name="Delaux P.-M."/>
            <person name="Quint M."/>
            <person name="TheiBen G."/>
            <person name="Hagemann M."/>
            <person name="Harholt J."/>
            <person name="Dunand C."/>
            <person name="Zachgo S."/>
            <person name="Langdale J."/>
            <person name="Maumus F."/>
            <person name="Straeten D.V.D."/>
            <person name="Gould S.B."/>
            <person name="Rensing S.A."/>
        </authorList>
    </citation>
    <scope>NUCLEOTIDE SEQUENCE [LARGE SCALE GENOMIC DNA]</scope>
    <source>
        <strain evidence="9 10">S276</strain>
    </source>
</reference>
<organism evidence="9 10">
    <name type="scientific">Chara braunii</name>
    <name type="common">Braun's stonewort</name>
    <dbReference type="NCBI Taxonomy" id="69332"/>
    <lineage>
        <taxon>Eukaryota</taxon>
        <taxon>Viridiplantae</taxon>
        <taxon>Streptophyta</taxon>
        <taxon>Charophyceae</taxon>
        <taxon>Charales</taxon>
        <taxon>Characeae</taxon>
        <taxon>Chara</taxon>
    </lineage>
</organism>
<dbReference type="EMBL" id="BFEA01000010">
    <property type="protein sequence ID" value="GBG60387.1"/>
    <property type="molecule type" value="Genomic_DNA"/>
</dbReference>
<feature type="region of interest" description="Disordered" evidence="7">
    <location>
        <begin position="349"/>
        <end position="500"/>
    </location>
</feature>
<evidence type="ECO:0000313" key="10">
    <source>
        <dbReference type="Proteomes" id="UP000265515"/>
    </source>
</evidence>
<feature type="compositionally biased region" description="Basic and acidic residues" evidence="7">
    <location>
        <begin position="351"/>
        <end position="366"/>
    </location>
</feature>
<gene>
    <name evidence="9" type="ORF">CBR_g4345</name>
</gene>